<proteinExistence type="predicted"/>
<protein>
    <submittedName>
        <fullName evidence="1">Uncharacterized protein</fullName>
    </submittedName>
</protein>
<organism evidence="1 2">
    <name type="scientific">Rhododendron griersonianum</name>
    <dbReference type="NCBI Taxonomy" id="479676"/>
    <lineage>
        <taxon>Eukaryota</taxon>
        <taxon>Viridiplantae</taxon>
        <taxon>Streptophyta</taxon>
        <taxon>Embryophyta</taxon>
        <taxon>Tracheophyta</taxon>
        <taxon>Spermatophyta</taxon>
        <taxon>Magnoliopsida</taxon>
        <taxon>eudicotyledons</taxon>
        <taxon>Gunneridae</taxon>
        <taxon>Pentapetalae</taxon>
        <taxon>asterids</taxon>
        <taxon>Ericales</taxon>
        <taxon>Ericaceae</taxon>
        <taxon>Ericoideae</taxon>
        <taxon>Rhodoreae</taxon>
        <taxon>Rhododendron</taxon>
    </lineage>
</organism>
<sequence length="90" mass="10633">MIHIDAFKDCPACIPILEAEYEVRKEALDHLKEAMGQKYFNCIVTIRNRIIEHRDLYLKHMYTSQYRSVYMCNVSPGLRRMLTSMESVFG</sequence>
<reference evidence="1" key="1">
    <citation type="submission" date="2020-08" db="EMBL/GenBank/DDBJ databases">
        <title>Plant Genome Project.</title>
        <authorList>
            <person name="Zhang R.-G."/>
        </authorList>
    </citation>
    <scope>NUCLEOTIDE SEQUENCE</scope>
    <source>
        <strain evidence="1">WSP0</strain>
        <tissue evidence="1">Leaf</tissue>
    </source>
</reference>
<evidence type="ECO:0000313" key="1">
    <source>
        <dbReference type="EMBL" id="KAG5531137.1"/>
    </source>
</evidence>
<evidence type="ECO:0000313" key="2">
    <source>
        <dbReference type="Proteomes" id="UP000823749"/>
    </source>
</evidence>
<comment type="caution">
    <text evidence="1">The sequence shown here is derived from an EMBL/GenBank/DDBJ whole genome shotgun (WGS) entry which is preliminary data.</text>
</comment>
<name>A0AAV6IUF0_9ERIC</name>
<accession>A0AAV6IUF0</accession>
<gene>
    <name evidence="1" type="ORF">RHGRI_025929</name>
</gene>
<dbReference type="EMBL" id="JACTNZ010000009">
    <property type="protein sequence ID" value="KAG5531137.1"/>
    <property type="molecule type" value="Genomic_DNA"/>
</dbReference>
<keyword evidence="2" id="KW-1185">Reference proteome</keyword>
<dbReference type="AlphaFoldDB" id="A0AAV6IUF0"/>
<dbReference type="Proteomes" id="UP000823749">
    <property type="component" value="Chromosome 9"/>
</dbReference>